<dbReference type="EMBL" id="MLAK01001315">
    <property type="protein sequence ID" value="OHS94473.1"/>
    <property type="molecule type" value="Genomic_DNA"/>
</dbReference>
<dbReference type="AlphaFoldDB" id="A0A1J4J737"/>
<sequence>MTLNDHNSNFFRKKIEDLENFYMMLLFVLWRFSQAAYYITEGGFSSYIRCESREELIEQINSIDLSQIRLPEILIDEDLEIECNELPMFLSDGDKMKRNDEFPAYRFLFNKTEGRAVLTLDTSSSDDDNCPGLKFSNIDLVVKGEYLSTGYITFSKDTSVTIDPGFVLDTVKAEMPVNFLSNFSNISFCRMILCDSSTSIENITFSYDISMPQLNMKLKHGEPNMFDISLARNTTVLFENQQMIMNFKLKERNNMNLELIVNLPEMLNYSNAFYFKIVNDNVSFRISGNINYTTSYPHYLYFIQNDFTKGHDIYFGEGNYLNSYGHHFNISTGTLFELTVFSSSLHWNNEHEIVSLSLTDVVFYPESRINLIHEMIRGTVATFLFSGDSPIQSDLNLICEKVDIKGVLRSNDYKINITTSEIESQSVIEGNVYFSGEISVKVNTDIFIENLTFINNPVITYVSGIGKFKVNNLYGKFQIISELVTSKKFYNVIYVENIDSYNLNEITFIPKYPEYQFLNKNNQYIGYEVIQIPKTTIKLDVSKMEWPKEYEKTLSSITFRATSNVTIDLTCICSSTKILVSPSKKDVIITFIVPQNVSDFITYWGFGSTTGNPFTIKWQNSFIVKNEFFCRYTALMDSSYSLLDFSEVSSFTIDRISQLETMKNFIQNIPLIIILFDKSNNCVKNITFIDNGWLYETTTESGIITGINHTNITLDCHYTDRLTNKLFLDMQTTKPSMIYIRADFGSKIGIIHLLGEWNKVNFSPIILDGHVRLETQFEHIPIDFDDRLWNADRTKSNNQLYLNRTSTQSIMEIRSTFHKLYQITITNDNQNDLFIEILNDATVGGYLDSLKFNGDIKIRLKKTLSVKDVSLTSFWSESNEIYFYQRSTFETPKYLDMVYIVWNFTADHTAPSVIQNAQNIAQINVLFLDDPDTTLTETEKQYFYQPFLLADARVGTSCNELLSKLDFNSFNLTYGNDTILFNIICDDIIFTTDPYLFNQHGVEIPKDFYSIGLYINGTDHFYEEDINESQEEEKGTNIGLIVGFSIGAVLVTLVCAGTTVFIITRRKERIDNYEP</sequence>
<dbReference type="RefSeq" id="XP_068347610.1">
    <property type="nucleotide sequence ID" value="XM_068495833.1"/>
</dbReference>
<evidence type="ECO:0000313" key="2">
    <source>
        <dbReference type="EMBL" id="OHS94473.1"/>
    </source>
</evidence>
<accession>A0A1J4J737</accession>
<organism evidence="2 3">
    <name type="scientific">Tritrichomonas foetus</name>
    <dbReference type="NCBI Taxonomy" id="1144522"/>
    <lineage>
        <taxon>Eukaryota</taxon>
        <taxon>Metamonada</taxon>
        <taxon>Parabasalia</taxon>
        <taxon>Tritrichomonadida</taxon>
        <taxon>Tritrichomonadidae</taxon>
        <taxon>Tritrichomonas</taxon>
    </lineage>
</organism>
<gene>
    <name evidence="2" type="ORF">TRFO_11088</name>
</gene>
<keyword evidence="3" id="KW-1185">Reference proteome</keyword>
<evidence type="ECO:0000256" key="1">
    <source>
        <dbReference type="SAM" id="Phobius"/>
    </source>
</evidence>
<keyword evidence="1" id="KW-1133">Transmembrane helix</keyword>
<keyword evidence="1" id="KW-0472">Membrane</keyword>
<comment type="caution">
    <text evidence="2">The sequence shown here is derived from an EMBL/GenBank/DDBJ whole genome shotgun (WGS) entry which is preliminary data.</text>
</comment>
<keyword evidence="1" id="KW-0812">Transmembrane</keyword>
<protein>
    <submittedName>
        <fullName evidence="2">Uncharacterized protein</fullName>
    </submittedName>
</protein>
<dbReference type="Proteomes" id="UP000179807">
    <property type="component" value="Unassembled WGS sequence"/>
</dbReference>
<dbReference type="GeneID" id="94830537"/>
<name>A0A1J4J737_9EUKA</name>
<evidence type="ECO:0000313" key="3">
    <source>
        <dbReference type="Proteomes" id="UP000179807"/>
    </source>
</evidence>
<dbReference type="VEuPathDB" id="TrichDB:TRFO_11088"/>
<reference evidence="2" key="1">
    <citation type="submission" date="2016-10" db="EMBL/GenBank/DDBJ databases">
        <authorList>
            <person name="Benchimol M."/>
            <person name="Almeida L.G."/>
            <person name="Vasconcelos A.T."/>
            <person name="Perreira-Neves A."/>
            <person name="Rosa I.A."/>
            <person name="Tasca T."/>
            <person name="Bogo M.R."/>
            <person name="de Souza W."/>
        </authorList>
    </citation>
    <scope>NUCLEOTIDE SEQUENCE [LARGE SCALE GENOMIC DNA]</scope>
    <source>
        <strain evidence="2">K</strain>
    </source>
</reference>
<proteinExistence type="predicted"/>
<feature type="transmembrane region" description="Helical" evidence="1">
    <location>
        <begin position="1038"/>
        <end position="1063"/>
    </location>
</feature>